<evidence type="ECO:0000313" key="7">
    <source>
        <dbReference type="Proteomes" id="UP000006377"/>
    </source>
</evidence>
<dbReference type="GO" id="GO:0008876">
    <property type="term" value="F:quinoprotein glucose dehydrogenase activity"/>
    <property type="evidence" value="ECO:0007669"/>
    <property type="project" value="UniProtKB-EC"/>
</dbReference>
<evidence type="ECO:0000313" key="6">
    <source>
        <dbReference type="EMBL" id="ABS64201.1"/>
    </source>
</evidence>
<dbReference type="Proteomes" id="UP000006377">
    <property type="component" value="Chromosome"/>
</dbReference>
<dbReference type="InterPro" id="IPR018391">
    <property type="entry name" value="PQQ_b-propeller_rpt"/>
</dbReference>
<keyword evidence="3 6" id="KW-0560">Oxidoreductase</keyword>
<evidence type="ECO:0000256" key="4">
    <source>
        <dbReference type="SAM" id="SignalP"/>
    </source>
</evidence>
<dbReference type="SUPFAM" id="SSF50998">
    <property type="entry name" value="Quinoprotein alcohol dehydrogenase-like"/>
    <property type="match status" value="1"/>
</dbReference>
<dbReference type="CDD" id="cd10280">
    <property type="entry name" value="PQQ_mGDH"/>
    <property type="match status" value="1"/>
</dbReference>
<feature type="signal peptide" evidence="4">
    <location>
        <begin position="1"/>
        <end position="20"/>
    </location>
</feature>
<accession>A7HWB8</accession>
<dbReference type="EMBL" id="CP000774">
    <property type="protein sequence ID" value="ABS64201.1"/>
    <property type="molecule type" value="Genomic_DNA"/>
</dbReference>
<organism evidence="6 7">
    <name type="scientific">Parvibaculum lavamentivorans (strain DS-1 / DSM 13023 / NCIMB 13966)</name>
    <dbReference type="NCBI Taxonomy" id="402881"/>
    <lineage>
        <taxon>Bacteria</taxon>
        <taxon>Pseudomonadati</taxon>
        <taxon>Pseudomonadota</taxon>
        <taxon>Alphaproteobacteria</taxon>
        <taxon>Hyphomicrobiales</taxon>
        <taxon>Parvibaculaceae</taxon>
        <taxon>Parvibaculum</taxon>
    </lineage>
</organism>
<dbReference type="KEGG" id="pla:Plav_2593"/>
<dbReference type="HOGENOM" id="CLU_018478_1_0_5"/>
<dbReference type="eggNOG" id="COG4993">
    <property type="taxonomic scope" value="Bacteria"/>
</dbReference>
<dbReference type="InterPro" id="IPR011047">
    <property type="entry name" value="Quinoprotein_ADH-like_sf"/>
</dbReference>
<keyword evidence="4" id="KW-0732">Signal</keyword>
<dbReference type="PANTHER" id="PTHR32303:SF4">
    <property type="entry name" value="QUINOPROTEIN GLUCOSE DEHYDROGENASE"/>
    <property type="match status" value="1"/>
</dbReference>
<sequence>MTRFAFFLLSILLMSLPAQAAGWSHYGGDAGGQRHSASAQITPANVGNLAPAWTYSTGDLTARADDMKSSAFEGTPVLVAGSLIFCSPFNEVIALDPGTGAEKWRYDPKVTTGYRPGNQFICRGVTPWVDAAAGEGDLCATRLFMGTVDSRLIALDAGTGQPCLGFGMDGEVRIDPGMDLQWPGEFQITSPPAVADGVVVIGSAISDNRRVDAPKGTVRAFDARTGKPLWDFNPVTRGAKDHPEDWPRGVAEHTGHANVWAPMSADETRGLFFLPTSSPSPDFFGGERSGDNRYANSVVALDARTGDVRWHFQTVHHDVWDYDLPAQPSLVTLTREGKPLDAVVQVTKTGFVFVLDRDTGKPIFEVEERPVPQGGAAGEFLSPTQPFPVAPPPLVPQTLSPDDAWGLTYWDRKACREKIAGARSEGLYTPPSPQGTIMYPFTGGGANWGGMAFDPKSQLMYINTSRAAHLITLIPSEDFAAAKAAEPNEEISPQAPTRWAVKRELVLSPLDLPCNPPPWGMLTAVDLSDGTIAWESVLGTVRDLAPVPLPWKLGTPNFGGPIVTAGGVVFIGAAMDDYLRAFDAASGEELWKGRLPAGGQATPMTYEWEGRQYVVIAAGGHARATTRLGDSVVAFALPE</sequence>
<dbReference type="PANTHER" id="PTHR32303">
    <property type="entry name" value="QUINOPROTEIN ALCOHOL DEHYDROGENASE (CYTOCHROME C)"/>
    <property type="match status" value="1"/>
</dbReference>
<evidence type="ECO:0000256" key="1">
    <source>
        <dbReference type="ARBA" id="ARBA00001931"/>
    </source>
</evidence>
<feature type="chain" id="PRO_5002709734" evidence="4">
    <location>
        <begin position="21"/>
        <end position="639"/>
    </location>
</feature>
<feature type="domain" description="Pyrrolo-quinoline quinone repeat" evidence="5">
    <location>
        <begin position="23"/>
        <end position="614"/>
    </location>
</feature>
<dbReference type="OrthoDB" id="9794322at2"/>
<dbReference type="GO" id="GO:0048038">
    <property type="term" value="F:quinone binding"/>
    <property type="evidence" value="ECO:0007669"/>
    <property type="project" value="InterPro"/>
</dbReference>
<dbReference type="RefSeq" id="WP_012111513.1">
    <property type="nucleotide sequence ID" value="NC_009719.1"/>
</dbReference>
<dbReference type="SMART" id="SM00564">
    <property type="entry name" value="PQQ"/>
    <property type="match status" value="4"/>
</dbReference>
<comment type="similarity">
    <text evidence="2">Belongs to the bacterial PQQ dehydrogenase family.</text>
</comment>
<keyword evidence="7" id="KW-1185">Reference proteome</keyword>
<evidence type="ECO:0000256" key="3">
    <source>
        <dbReference type="ARBA" id="ARBA00023002"/>
    </source>
</evidence>
<evidence type="ECO:0000256" key="2">
    <source>
        <dbReference type="ARBA" id="ARBA00008156"/>
    </source>
</evidence>
<dbReference type="AlphaFoldDB" id="A7HWB8"/>
<evidence type="ECO:0000259" key="5">
    <source>
        <dbReference type="Pfam" id="PF01011"/>
    </source>
</evidence>
<dbReference type="InterPro" id="IPR002372">
    <property type="entry name" value="PQQ_rpt_dom"/>
</dbReference>
<dbReference type="EC" id="1.1.5.2" evidence="6"/>
<dbReference type="STRING" id="402881.Plav_2593"/>
<reference evidence="6 7" key="1">
    <citation type="journal article" date="2011" name="Stand. Genomic Sci.">
        <title>Complete genome sequence of Parvibaculum lavamentivorans type strain (DS-1(T)).</title>
        <authorList>
            <person name="Schleheck D."/>
            <person name="Weiss M."/>
            <person name="Pitluck S."/>
            <person name="Bruce D."/>
            <person name="Land M.L."/>
            <person name="Han S."/>
            <person name="Saunders E."/>
            <person name="Tapia R."/>
            <person name="Detter C."/>
            <person name="Brettin T."/>
            <person name="Han J."/>
            <person name="Woyke T."/>
            <person name="Goodwin L."/>
            <person name="Pennacchio L."/>
            <person name="Nolan M."/>
            <person name="Cook A.M."/>
            <person name="Kjelleberg S."/>
            <person name="Thomas T."/>
        </authorList>
    </citation>
    <scope>NUCLEOTIDE SEQUENCE [LARGE SCALE GENOMIC DNA]</scope>
    <source>
        <strain evidence="7">DS-1 / DSM 13023 / NCIMB 13966</strain>
    </source>
</reference>
<comment type="cofactor">
    <cofactor evidence="1">
        <name>pyrroloquinoline quinone</name>
        <dbReference type="ChEBI" id="CHEBI:58442"/>
    </cofactor>
</comment>
<proteinExistence type="inferred from homology"/>
<gene>
    <name evidence="6" type="ordered locus">Plav_2593</name>
</gene>
<dbReference type="Gene3D" id="2.140.10.10">
    <property type="entry name" value="Quinoprotein alcohol dehydrogenase-like superfamily"/>
    <property type="match status" value="1"/>
</dbReference>
<protein>
    <submittedName>
        <fullName evidence="6">Quinoprotein glucose dehydrogenase</fullName>
        <ecNumber evidence="6">1.1.5.2</ecNumber>
    </submittedName>
</protein>
<dbReference type="GO" id="GO:0016020">
    <property type="term" value="C:membrane"/>
    <property type="evidence" value="ECO:0007669"/>
    <property type="project" value="InterPro"/>
</dbReference>
<dbReference type="Pfam" id="PF01011">
    <property type="entry name" value="PQQ"/>
    <property type="match status" value="1"/>
</dbReference>
<dbReference type="InterPro" id="IPR017511">
    <property type="entry name" value="PQQ_mDH"/>
</dbReference>
<name>A7HWB8_PARL1</name>